<name>A0A0H5C9T2_CYBJN</name>
<evidence type="ECO:0000256" key="6">
    <source>
        <dbReference type="SAM" id="MobiDB-lite"/>
    </source>
</evidence>
<evidence type="ECO:0000256" key="3">
    <source>
        <dbReference type="ARBA" id="ARBA00023015"/>
    </source>
</evidence>
<dbReference type="Pfam" id="PF11754">
    <property type="entry name" value="Velvet"/>
    <property type="match status" value="1"/>
</dbReference>
<evidence type="ECO:0000313" key="9">
    <source>
        <dbReference type="Proteomes" id="UP000038830"/>
    </source>
</evidence>
<accession>A0A0H5C9T2</accession>
<keyword evidence="3" id="KW-0805">Transcription regulation</keyword>
<dbReference type="InterPro" id="IPR021740">
    <property type="entry name" value="Velvet"/>
</dbReference>
<evidence type="ECO:0000256" key="1">
    <source>
        <dbReference type="ARBA" id="ARBA00004123"/>
    </source>
</evidence>
<dbReference type="EMBL" id="CDQK01000007">
    <property type="protein sequence ID" value="CEP25118.1"/>
    <property type="molecule type" value="Genomic_DNA"/>
</dbReference>
<gene>
    <name evidence="8" type="ORF">BN1211_6118</name>
</gene>
<keyword evidence="2" id="KW-0749">Sporulation</keyword>
<dbReference type="PROSITE" id="PS51821">
    <property type="entry name" value="VELVET"/>
    <property type="match status" value="1"/>
</dbReference>
<feature type="compositionally biased region" description="Polar residues" evidence="6">
    <location>
        <begin position="1"/>
        <end position="11"/>
    </location>
</feature>
<dbReference type="Proteomes" id="UP000038830">
    <property type="component" value="Unassembled WGS sequence"/>
</dbReference>
<dbReference type="InterPro" id="IPR038491">
    <property type="entry name" value="Velvet_dom_sf"/>
</dbReference>
<proteinExistence type="predicted"/>
<feature type="compositionally biased region" description="Basic and acidic residues" evidence="6">
    <location>
        <begin position="321"/>
        <end position="332"/>
    </location>
</feature>
<protein>
    <recommendedName>
        <fullName evidence="7">Velvet domain-containing protein</fullName>
    </recommendedName>
</protein>
<feature type="domain" description="Velvet" evidence="7">
    <location>
        <begin position="64"/>
        <end position="302"/>
    </location>
</feature>
<keyword evidence="4" id="KW-0804">Transcription</keyword>
<evidence type="ECO:0000256" key="5">
    <source>
        <dbReference type="ARBA" id="ARBA00023242"/>
    </source>
</evidence>
<evidence type="ECO:0000313" key="8">
    <source>
        <dbReference type="EMBL" id="CEP25118.1"/>
    </source>
</evidence>
<dbReference type="PANTHER" id="PTHR33572:SF18">
    <property type="entry name" value="SPORE DEVELOPMENT REGULATOR VOSA"/>
    <property type="match status" value="1"/>
</dbReference>
<feature type="region of interest" description="Disordered" evidence="6">
    <location>
        <begin position="1"/>
        <end position="39"/>
    </location>
</feature>
<dbReference type="Gene3D" id="2.60.40.3960">
    <property type="entry name" value="Velvet domain"/>
    <property type="match status" value="1"/>
</dbReference>
<feature type="compositionally biased region" description="Basic and acidic residues" evidence="6">
    <location>
        <begin position="20"/>
        <end position="35"/>
    </location>
</feature>
<dbReference type="InterPro" id="IPR037525">
    <property type="entry name" value="Velvet_dom"/>
</dbReference>
<evidence type="ECO:0000256" key="2">
    <source>
        <dbReference type="ARBA" id="ARBA00022969"/>
    </source>
</evidence>
<dbReference type="PANTHER" id="PTHR33572">
    <property type="entry name" value="SPORE DEVELOPMENT REGULATOR VOSA"/>
    <property type="match status" value="1"/>
</dbReference>
<keyword evidence="5" id="KW-0539">Nucleus</keyword>
<feature type="region of interest" description="Disordered" evidence="6">
    <location>
        <begin position="296"/>
        <end position="364"/>
    </location>
</feature>
<feature type="compositionally biased region" description="Polar residues" evidence="6">
    <location>
        <begin position="306"/>
        <end position="317"/>
    </location>
</feature>
<dbReference type="GO" id="GO:0030435">
    <property type="term" value="P:sporulation resulting in formation of a cellular spore"/>
    <property type="evidence" value="ECO:0007669"/>
    <property type="project" value="UniProtKB-KW"/>
</dbReference>
<reference evidence="9" key="1">
    <citation type="journal article" date="2015" name="J. Biotechnol.">
        <title>The structure of the Cyberlindnera jadinii genome and its relation to Candida utilis analyzed by the occurrence of single nucleotide polymorphisms.</title>
        <authorList>
            <person name="Rupp O."/>
            <person name="Brinkrolf K."/>
            <person name="Buerth C."/>
            <person name="Kunigo M."/>
            <person name="Schneider J."/>
            <person name="Jaenicke S."/>
            <person name="Goesmann A."/>
            <person name="Puehler A."/>
            <person name="Jaeger K.-E."/>
            <person name="Ernst J.F."/>
        </authorList>
    </citation>
    <scope>NUCLEOTIDE SEQUENCE [LARGE SCALE GENOMIC DNA]</scope>
    <source>
        <strain evidence="9">ATCC 18201 / CBS 1600 / BCRC 20928 / JCM 3617 / NBRC 0987 / NRRL Y-1542</strain>
    </source>
</reference>
<evidence type="ECO:0000256" key="4">
    <source>
        <dbReference type="ARBA" id="ARBA00023163"/>
    </source>
</evidence>
<organism evidence="8 9">
    <name type="scientific">Cyberlindnera jadinii (strain ATCC 18201 / CBS 1600 / BCRC 20928 / JCM 3617 / NBRC 0987 / NRRL Y-1542)</name>
    <name type="common">Torula yeast</name>
    <name type="synonym">Candida utilis</name>
    <dbReference type="NCBI Taxonomy" id="983966"/>
    <lineage>
        <taxon>Eukaryota</taxon>
        <taxon>Fungi</taxon>
        <taxon>Dikarya</taxon>
        <taxon>Ascomycota</taxon>
        <taxon>Saccharomycotina</taxon>
        <taxon>Saccharomycetes</taxon>
        <taxon>Phaffomycetales</taxon>
        <taxon>Phaffomycetaceae</taxon>
        <taxon>Cyberlindnera</taxon>
    </lineage>
</organism>
<sequence length="521" mass="59513">MPSTNSHSKSSIDFLLSGNDEPHNDNAGEAHRDLPDSTPVDVVCVEPRTVPATNNPKKRTIRRPRDPKLSLRLLQQPIHAKVSTHPSGRVFFSEHRPIHPPPILQLCVDDMKPRSQEETIIDELKKGLSANKDPKSIERIKELDIIKTMRSNRVPPWVHYSTFFVVAKLQATDVQEPQHQNPDTVESTNDLLIGTNVASGMPISLRINMSSQGHLGRLLPVEKLDPSNYAITFVFSDLAVKKIGKFKLSFDLYEAFNGKVVHRNSTLSDEFQIFTPKKFTGSTVSSPLTSFLFNHGARIRQRKRSSNSATKKGSSTNVDDDSSKSEDSKSEDSLENPQKLRRLSYSRDMRVPSHPHTLQHRYSLPPVDTLVEYQHQKQSEQQRNQHKQNIHQVPMPMNLPSIAQKYYPHQMNPSPTYNRPVFPARSQMVTHLPPIQDYTVQQQQRHHQQQPQQQPQPQPLYYQYAHHPQHHPHQNHQQLEPLYNVATSYQPAAIGYGNRASVEDTYMRKVDGRGIGPQKER</sequence>
<dbReference type="AlphaFoldDB" id="A0A0H5C9T2"/>
<dbReference type="GO" id="GO:0005634">
    <property type="term" value="C:nucleus"/>
    <property type="evidence" value="ECO:0007669"/>
    <property type="project" value="UniProtKB-SubCell"/>
</dbReference>
<comment type="subcellular location">
    <subcellularLocation>
        <location evidence="1">Nucleus</location>
    </subcellularLocation>
</comment>
<evidence type="ECO:0000259" key="7">
    <source>
        <dbReference type="PROSITE" id="PS51821"/>
    </source>
</evidence>